<evidence type="ECO:0000313" key="1">
    <source>
        <dbReference type="EMBL" id="QEC67533.1"/>
    </source>
</evidence>
<dbReference type="EMBL" id="CP042435">
    <property type="protein sequence ID" value="QEC67533.1"/>
    <property type="molecule type" value="Genomic_DNA"/>
</dbReference>
<dbReference type="InterPro" id="IPR023393">
    <property type="entry name" value="START-like_dom_sf"/>
</dbReference>
<keyword evidence="2" id="KW-1185">Reference proteome</keyword>
<protein>
    <submittedName>
        <fullName evidence="1">SRPBCC family protein</fullName>
    </submittedName>
</protein>
<dbReference type="RefSeq" id="WP_147189340.1">
    <property type="nucleotide sequence ID" value="NZ_CP042435.1"/>
</dbReference>
<dbReference type="KEGG" id="pgin:FRZ67_09585"/>
<accession>A0A5B8V9D2</accession>
<organism evidence="1 2">
    <name type="scientific">Panacibacter ginsenosidivorans</name>
    <dbReference type="NCBI Taxonomy" id="1813871"/>
    <lineage>
        <taxon>Bacteria</taxon>
        <taxon>Pseudomonadati</taxon>
        <taxon>Bacteroidota</taxon>
        <taxon>Chitinophagia</taxon>
        <taxon>Chitinophagales</taxon>
        <taxon>Chitinophagaceae</taxon>
        <taxon>Panacibacter</taxon>
    </lineage>
</organism>
<dbReference type="AlphaFoldDB" id="A0A5B8V9D2"/>
<dbReference type="Gene3D" id="3.30.530.20">
    <property type="match status" value="1"/>
</dbReference>
<name>A0A5B8V9D2_9BACT</name>
<proteinExistence type="predicted"/>
<gene>
    <name evidence="1" type="ORF">FRZ67_09585</name>
</gene>
<sequence length="155" mass="17963">MPVIHLTTIIKAPKKHVFDLSRSIDLHQQSMELTNEKAVAGRTTGLIEEGETVTWQAKHFFKTRSLTVKITSMQSYDHFTDEMVEGDFKSMHHEHHFSFEQGCTTMKDSFTFEAPFGILGKVVCKFFLTGYMKRLLQERNKFIKKYAETVKTGKH</sequence>
<reference evidence="1 2" key="1">
    <citation type="journal article" date="2016" name="Int. J. Syst. Evol. Microbiol.">
        <title>Panacibacter ginsenosidivorans gen. nov., sp. nov., with ginsenoside converting activity isolated from soil of a ginseng field.</title>
        <authorList>
            <person name="Siddiqi M.Z."/>
            <person name="Muhammad Shafi S."/>
            <person name="Choi K.D."/>
            <person name="Im W.T."/>
        </authorList>
    </citation>
    <scope>NUCLEOTIDE SEQUENCE [LARGE SCALE GENOMIC DNA]</scope>
    <source>
        <strain evidence="1 2">Gsoil1550</strain>
    </source>
</reference>
<dbReference type="SUPFAM" id="SSF55961">
    <property type="entry name" value="Bet v1-like"/>
    <property type="match status" value="1"/>
</dbReference>
<evidence type="ECO:0000313" key="2">
    <source>
        <dbReference type="Proteomes" id="UP000321533"/>
    </source>
</evidence>
<dbReference type="OrthoDB" id="9801773at2"/>
<dbReference type="Proteomes" id="UP000321533">
    <property type="component" value="Chromosome"/>
</dbReference>
<dbReference type="CDD" id="cd07820">
    <property type="entry name" value="SRPBCC_3"/>
    <property type="match status" value="1"/>
</dbReference>